<accession>A0A3B1ALD1</accession>
<dbReference type="PANTHER" id="PTHR43081:SF1">
    <property type="entry name" value="ADENYLATE CYCLASE, TERMINAL-DIFFERENTIATION SPECIFIC"/>
    <property type="match status" value="1"/>
</dbReference>
<dbReference type="Pfam" id="PF05226">
    <property type="entry name" value="CHASE2"/>
    <property type="match status" value="1"/>
</dbReference>
<dbReference type="InterPro" id="IPR029787">
    <property type="entry name" value="Nucleotide_cyclase"/>
</dbReference>
<dbReference type="GO" id="GO:0004016">
    <property type="term" value="F:adenylate cyclase activity"/>
    <property type="evidence" value="ECO:0007669"/>
    <property type="project" value="UniProtKB-EC"/>
</dbReference>
<gene>
    <name evidence="3" type="ORF">MNBD_GAMMA19-55</name>
</gene>
<dbReference type="GO" id="GO:0009190">
    <property type="term" value="P:cyclic nucleotide biosynthetic process"/>
    <property type="evidence" value="ECO:0007669"/>
    <property type="project" value="InterPro"/>
</dbReference>
<dbReference type="SMART" id="SM01080">
    <property type="entry name" value="CHASE2"/>
    <property type="match status" value="1"/>
</dbReference>
<dbReference type="GO" id="GO:0035556">
    <property type="term" value="P:intracellular signal transduction"/>
    <property type="evidence" value="ECO:0007669"/>
    <property type="project" value="InterPro"/>
</dbReference>
<feature type="transmembrane region" description="Helical" evidence="1">
    <location>
        <begin position="449"/>
        <end position="472"/>
    </location>
</feature>
<name>A0A3B1ALD1_9ZZZZ</name>
<dbReference type="Gene3D" id="3.30.70.1230">
    <property type="entry name" value="Nucleotide cyclase"/>
    <property type="match status" value="1"/>
</dbReference>
<sequence length="684" mass="75446">MVRQFSPSIKSHRMLTFGFALLLITVGLLVYALPGGFDLEENVALDFLFNQRPQAPPPDNVMLVSIDKTAAQQLGLANDPSIWPRELHARLIDRLAAAGAEVIVFDVFFHQPKTPEHDARLAQAMRQAGNVVIFARLQREKQTLEGGGEYNLERLLLPLPMFQQAAVASAPFALPKVPIKVNQFWTFHTSAGGHPAMPTVALELYAVQDHASLLEILAGIAPQQAAALQTSLGDLTLRERIVQIRTFFKQQTAITQTLLETLRESSGPITDSEINRRLQALLAMYLGPERRYLNFYGPPRSIPTWSYGEVLSATAEQLVSFKDKVVFVGFSEERQPEQKDNFYTVFSQTSGLDLSGVEIAATAFANLAAPRSTSILAPLSTSFLAQRPAQQSLRLPDPVVYIVIIISFGLLLAWLSRLPSTSVFVVVSLLTAGFYTLASVQLFASSAIWLPLFVPVLLQTPLALFIGVLWRYRQLNRERGRIRQAFGYYLPGHVVENLARSSQHLKALSERMFGVCMATDAAQYTQLAESLEPEELSACMNDYYERLFKPVRAHGGIISDVVGDAMLAIWSAHQEESRLRRQACEAALAALRIGQESAPDVVLQTRIGLHAGEIMLGNIGALDHYEYRAVGDIVNTASRIEGLNKQLGTALLVSDAVLSGLEGFVSRELGTFRMVGKQKAIVIH</sequence>
<keyword evidence="1" id="KW-0812">Transmembrane</keyword>
<dbReference type="EC" id="4.6.1.1" evidence="3"/>
<feature type="domain" description="Guanylate cyclase" evidence="2">
    <location>
        <begin position="515"/>
        <end position="641"/>
    </location>
</feature>
<evidence type="ECO:0000313" key="3">
    <source>
        <dbReference type="EMBL" id="VAW94684.1"/>
    </source>
</evidence>
<dbReference type="PROSITE" id="PS50125">
    <property type="entry name" value="GUANYLATE_CYCLASE_2"/>
    <property type="match status" value="1"/>
</dbReference>
<keyword evidence="3" id="KW-0456">Lyase</keyword>
<reference evidence="3" key="1">
    <citation type="submission" date="2018-06" db="EMBL/GenBank/DDBJ databases">
        <authorList>
            <person name="Zhirakovskaya E."/>
        </authorList>
    </citation>
    <scope>NUCLEOTIDE SEQUENCE</scope>
</reference>
<feature type="transmembrane region" description="Helical" evidence="1">
    <location>
        <begin position="423"/>
        <end position="443"/>
    </location>
</feature>
<feature type="transmembrane region" description="Helical" evidence="1">
    <location>
        <begin position="398"/>
        <end position="416"/>
    </location>
</feature>
<dbReference type="SMART" id="SM00044">
    <property type="entry name" value="CYCc"/>
    <property type="match status" value="1"/>
</dbReference>
<evidence type="ECO:0000259" key="2">
    <source>
        <dbReference type="PROSITE" id="PS50125"/>
    </source>
</evidence>
<dbReference type="EMBL" id="UOFV01000029">
    <property type="protein sequence ID" value="VAW94684.1"/>
    <property type="molecule type" value="Genomic_DNA"/>
</dbReference>
<dbReference type="PANTHER" id="PTHR43081">
    <property type="entry name" value="ADENYLATE CYCLASE, TERMINAL-DIFFERENTIATION SPECIFIC-RELATED"/>
    <property type="match status" value="1"/>
</dbReference>
<dbReference type="SUPFAM" id="SSF55073">
    <property type="entry name" value="Nucleotide cyclase"/>
    <property type="match status" value="1"/>
</dbReference>
<dbReference type="InterPro" id="IPR001054">
    <property type="entry name" value="A/G_cyclase"/>
</dbReference>
<dbReference type="InterPro" id="IPR050697">
    <property type="entry name" value="Adenylyl/Guanylyl_Cyclase_3/4"/>
</dbReference>
<keyword evidence="1" id="KW-1133">Transmembrane helix</keyword>
<proteinExistence type="predicted"/>
<evidence type="ECO:0000256" key="1">
    <source>
        <dbReference type="SAM" id="Phobius"/>
    </source>
</evidence>
<feature type="non-terminal residue" evidence="3">
    <location>
        <position position="684"/>
    </location>
</feature>
<dbReference type="CDD" id="cd07302">
    <property type="entry name" value="CHD"/>
    <property type="match status" value="1"/>
</dbReference>
<dbReference type="AlphaFoldDB" id="A0A3B1ALD1"/>
<dbReference type="InterPro" id="IPR007890">
    <property type="entry name" value="CHASE2"/>
</dbReference>
<dbReference type="Pfam" id="PF00211">
    <property type="entry name" value="Guanylate_cyc"/>
    <property type="match status" value="1"/>
</dbReference>
<organism evidence="3">
    <name type="scientific">hydrothermal vent metagenome</name>
    <dbReference type="NCBI Taxonomy" id="652676"/>
    <lineage>
        <taxon>unclassified sequences</taxon>
        <taxon>metagenomes</taxon>
        <taxon>ecological metagenomes</taxon>
    </lineage>
</organism>
<keyword evidence="1" id="KW-0472">Membrane</keyword>
<protein>
    <submittedName>
        <fullName evidence="3">Adenylate cyclase</fullName>
        <ecNumber evidence="3">4.6.1.1</ecNumber>
    </submittedName>
</protein>